<protein>
    <submittedName>
        <fullName evidence="2">Uncharacterized protein</fullName>
    </submittedName>
</protein>
<reference evidence="2" key="1">
    <citation type="submission" date="2023-08" db="EMBL/GenBank/DDBJ databases">
        <title>Black Yeasts Isolated from many extreme environments.</title>
        <authorList>
            <person name="Coleine C."/>
            <person name="Stajich J.E."/>
            <person name="Selbmann L."/>
        </authorList>
    </citation>
    <scope>NUCLEOTIDE SEQUENCE</scope>
    <source>
        <strain evidence="2">CCFEE 5810</strain>
    </source>
</reference>
<dbReference type="EMBL" id="JAVRQU010000029">
    <property type="protein sequence ID" value="KAK5689692.1"/>
    <property type="molecule type" value="Genomic_DNA"/>
</dbReference>
<feature type="region of interest" description="Disordered" evidence="1">
    <location>
        <begin position="390"/>
        <end position="447"/>
    </location>
</feature>
<feature type="compositionally biased region" description="Basic and acidic residues" evidence="1">
    <location>
        <begin position="398"/>
        <end position="424"/>
    </location>
</feature>
<name>A0AAN7VWC8_9PEZI</name>
<proteinExistence type="predicted"/>
<evidence type="ECO:0000313" key="3">
    <source>
        <dbReference type="Proteomes" id="UP001310594"/>
    </source>
</evidence>
<evidence type="ECO:0000313" key="2">
    <source>
        <dbReference type="EMBL" id="KAK5689692.1"/>
    </source>
</evidence>
<organism evidence="2 3">
    <name type="scientific">Elasticomyces elasticus</name>
    <dbReference type="NCBI Taxonomy" id="574655"/>
    <lineage>
        <taxon>Eukaryota</taxon>
        <taxon>Fungi</taxon>
        <taxon>Dikarya</taxon>
        <taxon>Ascomycota</taxon>
        <taxon>Pezizomycotina</taxon>
        <taxon>Dothideomycetes</taxon>
        <taxon>Dothideomycetidae</taxon>
        <taxon>Mycosphaerellales</taxon>
        <taxon>Teratosphaeriaceae</taxon>
        <taxon>Elasticomyces</taxon>
    </lineage>
</organism>
<gene>
    <name evidence="2" type="ORF">LTR97_012691</name>
</gene>
<sequence>MPNRISCFTSSSPDAEYRALLTEIVECRHSEQLSDVAQEMLEKAALQLRVFASESRSAICRRKSTEVYDVHEAEEIFLEHPKTWIPHRDGSLTWITREYGSVFGMAGKDVKPLKILLVAKLQQALQDLRQLHCQCCYVEVGRQSSVAEVDMQETLRVCNSELPAIGMHSSADLESERLERINIISRRLAEGYEKLSTLSGDWTSLRYFRNEDNTECPDRLLGVLTKNVEDPFEKTFPDWRQLPNWFLAAKQQGKAYQQRDVKSQDIAIALAHDTSADNPTRKALFDNMEVNHCVTVDSLVYRALIDPEKWRAFLELNDKQGFQQFVGEAKAVYVIGGTRSVIDPFYDSDLGVERREYCFAVQTRAVKVVQSDTRTDYYLREQKEGIGTVIVPGQPESKPTEKEKDYAKSKAKQEEEKEKQKAEELAPSNQGAETVKKPCENCGHTNH</sequence>
<comment type="caution">
    <text evidence="2">The sequence shown here is derived from an EMBL/GenBank/DDBJ whole genome shotgun (WGS) entry which is preliminary data.</text>
</comment>
<dbReference type="AlphaFoldDB" id="A0AAN7VWC8"/>
<evidence type="ECO:0000256" key="1">
    <source>
        <dbReference type="SAM" id="MobiDB-lite"/>
    </source>
</evidence>
<accession>A0AAN7VWC8</accession>
<dbReference type="Proteomes" id="UP001310594">
    <property type="component" value="Unassembled WGS sequence"/>
</dbReference>